<keyword evidence="4" id="KW-1185">Reference proteome</keyword>
<dbReference type="OrthoDB" id="6650121at2"/>
<evidence type="ECO:0008006" key="6">
    <source>
        <dbReference type="Google" id="ProtNLM"/>
    </source>
</evidence>
<gene>
    <name evidence="3" type="ORF">AO382_0628</name>
    <name evidence="2" type="ORF">AO384_0196</name>
</gene>
<dbReference type="EMBL" id="LXHC01000004">
    <property type="protein sequence ID" value="OAU97949.1"/>
    <property type="molecule type" value="Genomic_DNA"/>
</dbReference>
<dbReference type="AlphaFoldDB" id="A0A198UNU3"/>
<evidence type="ECO:0000313" key="4">
    <source>
        <dbReference type="Proteomes" id="UP000078228"/>
    </source>
</evidence>
<evidence type="ECO:0000313" key="2">
    <source>
        <dbReference type="EMBL" id="OAU97949.1"/>
    </source>
</evidence>
<evidence type="ECO:0000256" key="1">
    <source>
        <dbReference type="SAM" id="SignalP"/>
    </source>
</evidence>
<feature type="chain" id="PRO_5008279803" description="Lipoprotein" evidence="1">
    <location>
        <begin position="22"/>
        <end position="107"/>
    </location>
</feature>
<reference evidence="4 5" key="1">
    <citation type="journal article" date="2016" name="Genome Biol. Evol.">
        <title>Comparative Genomic Analyses of the Moraxella catarrhalis Serosensitive and Seroresistant Lineages Demonstrate Their Independent Evolution.</title>
        <authorList>
            <person name="Earl J.P."/>
            <person name="de Vries S.P."/>
            <person name="Ahmed A."/>
            <person name="Powell E."/>
            <person name="Schultz M.P."/>
            <person name="Hermans P.W."/>
            <person name="Hill D.J."/>
            <person name="Zhou Z."/>
            <person name="Constantinidou C.I."/>
            <person name="Hu F.Z."/>
            <person name="Bootsma H.J."/>
            <person name="Ehrlich G.D."/>
        </authorList>
    </citation>
    <scope>NUCLEOTIDE SEQUENCE [LARGE SCALE GENOMIC DNA]</scope>
    <source>
        <strain evidence="2 4">Z7542</strain>
        <strain evidence="3 5">Z7574</strain>
    </source>
</reference>
<organism evidence="2 4">
    <name type="scientific">Moraxella catarrhalis</name>
    <name type="common">Branhamella catarrhalis</name>
    <dbReference type="NCBI Taxonomy" id="480"/>
    <lineage>
        <taxon>Bacteria</taxon>
        <taxon>Pseudomonadati</taxon>
        <taxon>Pseudomonadota</taxon>
        <taxon>Gammaproteobacteria</taxon>
        <taxon>Moraxellales</taxon>
        <taxon>Moraxellaceae</taxon>
        <taxon>Moraxella</taxon>
    </lineage>
</organism>
<protein>
    <recommendedName>
        <fullName evidence="6">Lipoprotein</fullName>
    </recommendedName>
</protein>
<accession>A0A198UNU3</accession>
<feature type="signal peptide" evidence="1">
    <location>
        <begin position="1"/>
        <end position="21"/>
    </location>
</feature>
<dbReference type="Proteomes" id="UP000078446">
    <property type="component" value="Unassembled WGS sequence"/>
</dbReference>
<dbReference type="EMBL" id="LXHE01000003">
    <property type="protein sequence ID" value="OAV01581.1"/>
    <property type="molecule type" value="Genomic_DNA"/>
</dbReference>
<keyword evidence="1" id="KW-0732">Signal</keyword>
<name>A0A198UNU3_MORCA</name>
<dbReference type="PROSITE" id="PS51257">
    <property type="entry name" value="PROKAR_LIPOPROTEIN"/>
    <property type="match status" value="1"/>
</dbReference>
<evidence type="ECO:0000313" key="5">
    <source>
        <dbReference type="Proteomes" id="UP000078446"/>
    </source>
</evidence>
<sequence length="107" mass="11778">MNKFALVIAATLGLSACVAPMDEPNGTVIIPVPVGVPVIIHDKTNTTDKKDTEKNSVHVCKIKAFTDTFTAEHESRGKARLAAKKKCTAAHHEMFCRDDYIECTEYK</sequence>
<evidence type="ECO:0000313" key="3">
    <source>
        <dbReference type="EMBL" id="OAV01581.1"/>
    </source>
</evidence>
<dbReference type="PATRIC" id="fig|480.236.peg.807"/>
<proteinExistence type="predicted"/>
<comment type="caution">
    <text evidence="2">The sequence shown here is derived from an EMBL/GenBank/DDBJ whole genome shotgun (WGS) entry which is preliminary data.</text>
</comment>
<dbReference type="Proteomes" id="UP000078228">
    <property type="component" value="Unassembled WGS sequence"/>
</dbReference>
<dbReference type="RefSeq" id="WP_064611225.1">
    <property type="nucleotide sequence ID" value="NZ_LXHB01000086.1"/>
</dbReference>